<organism evidence="1 2">
    <name type="scientific">Collybia nuda</name>
    <dbReference type="NCBI Taxonomy" id="64659"/>
    <lineage>
        <taxon>Eukaryota</taxon>
        <taxon>Fungi</taxon>
        <taxon>Dikarya</taxon>
        <taxon>Basidiomycota</taxon>
        <taxon>Agaricomycotina</taxon>
        <taxon>Agaricomycetes</taxon>
        <taxon>Agaricomycetidae</taxon>
        <taxon>Agaricales</taxon>
        <taxon>Tricholomatineae</taxon>
        <taxon>Clitocybaceae</taxon>
        <taxon>Collybia</taxon>
    </lineage>
</organism>
<dbReference type="Proteomes" id="UP000807353">
    <property type="component" value="Unassembled WGS sequence"/>
</dbReference>
<sequence length="331" mass="38042">MFSEEMQDLLGIRSEIDSGDLDASDRFFDSIKENTVYTPRCRAAWAPCLDWSSQVFPSYSLFPANHHHLTSASSQPYLHPASPLSDIEENDVCQDSLTIEEEDIPASLWESVSLKGLGTVKITGLSTINTSFDPNLQVNRVYSGPRQNPEANFEFTSQHHIWAKDAYEPKNLQDLCNKLVSQLRKGYKLSPDKYIKIPLWLFQKWMIRINDIHGEFLALFASMPDHLKANLLDLLTLLFLDIIKDIDMAILGIFHVYETLHWDWYNHYSTRGEGVPTGIHPDLLTKDGAKKSSSSQFFPRQSQEARDHPEHIQKLQKLFKEVFQWQQSVVC</sequence>
<gene>
    <name evidence="1" type="ORF">BDZ94DRAFT_1309503</name>
</gene>
<dbReference type="EMBL" id="MU150270">
    <property type="protein sequence ID" value="KAF9462606.1"/>
    <property type="molecule type" value="Genomic_DNA"/>
</dbReference>
<protein>
    <submittedName>
        <fullName evidence="1">Uncharacterized protein</fullName>
    </submittedName>
</protein>
<evidence type="ECO:0000313" key="2">
    <source>
        <dbReference type="Proteomes" id="UP000807353"/>
    </source>
</evidence>
<proteinExistence type="predicted"/>
<dbReference type="AlphaFoldDB" id="A0A9P6CE55"/>
<accession>A0A9P6CE55</accession>
<keyword evidence="2" id="KW-1185">Reference proteome</keyword>
<comment type="caution">
    <text evidence="1">The sequence shown here is derived from an EMBL/GenBank/DDBJ whole genome shotgun (WGS) entry which is preliminary data.</text>
</comment>
<dbReference type="OrthoDB" id="3017944at2759"/>
<reference evidence="1" key="1">
    <citation type="submission" date="2020-11" db="EMBL/GenBank/DDBJ databases">
        <authorList>
            <consortium name="DOE Joint Genome Institute"/>
            <person name="Ahrendt S."/>
            <person name="Riley R."/>
            <person name="Andreopoulos W."/>
            <person name="Labutti K."/>
            <person name="Pangilinan J."/>
            <person name="Ruiz-Duenas F.J."/>
            <person name="Barrasa J.M."/>
            <person name="Sanchez-Garcia M."/>
            <person name="Camarero S."/>
            <person name="Miyauchi S."/>
            <person name="Serrano A."/>
            <person name="Linde D."/>
            <person name="Babiker R."/>
            <person name="Drula E."/>
            <person name="Ayuso-Fernandez I."/>
            <person name="Pacheco R."/>
            <person name="Padilla G."/>
            <person name="Ferreira P."/>
            <person name="Barriuso J."/>
            <person name="Kellner H."/>
            <person name="Castanera R."/>
            <person name="Alfaro M."/>
            <person name="Ramirez L."/>
            <person name="Pisabarro A.G."/>
            <person name="Kuo A."/>
            <person name="Tritt A."/>
            <person name="Lipzen A."/>
            <person name="He G."/>
            <person name="Yan M."/>
            <person name="Ng V."/>
            <person name="Cullen D."/>
            <person name="Martin F."/>
            <person name="Rosso M.-N."/>
            <person name="Henrissat B."/>
            <person name="Hibbett D."/>
            <person name="Martinez A.T."/>
            <person name="Grigoriev I.V."/>
        </authorList>
    </citation>
    <scope>NUCLEOTIDE SEQUENCE</scope>
    <source>
        <strain evidence="1">CBS 247.69</strain>
    </source>
</reference>
<name>A0A9P6CE55_9AGAR</name>
<evidence type="ECO:0000313" key="1">
    <source>
        <dbReference type="EMBL" id="KAF9462606.1"/>
    </source>
</evidence>